<dbReference type="Pfam" id="PF00288">
    <property type="entry name" value="GHMP_kinases_N"/>
    <property type="match status" value="1"/>
</dbReference>
<accession>A0A5N1GU31</accession>
<dbReference type="InterPro" id="IPR006205">
    <property type="entry name" value="Mev_gal_kin"/>
</dbReference>
<keyword evidence="1" id="KW-0963">Cytoplasm</keyword>
<dbReference type="SUPFAM" id="SSF55060">
    <property type="entry name" value="GHMP Kinase, C-terminal domain"/>
    <property type="match status" value="1"/>
</dbReference>
<sequence length="324" mass="35134">MEMEVRDLKRGIGKAHGKIILSGEHSVVYGYRALALPIEAVTIQVSLEQSAGPSFLMSELYQGPLEAAPSKLDNLRQLWQSLRQDHADSSDFRIEIESNIPAERGMGSSAAVAVAFIRAYYDFYDKALDQETLLAYADLAETISHGNPSGLDARLTVLNRPLSYKKGQSMEVFHFHTPYYLMVADTGIPGNTKEAVTGIRQALDSPYRARQLAAQSALAGLGQATEDLYQHLMKNGQTDLSALAQAMQASQAKLQALQVSSPELDMGIHFCLSHGAPAGKMTGGGKGGCFITLVKDKAQAESLGQALKSEEMIVDYWLVPLASQ</sequence>
<dbReference type="GO" id="GO:0004496">
    <property type="term" value="F:mevalonate kinase activity"/>
    <property type="evidence" value="ECO:0007669"/>
    <property type="project" value="UniProtKB-EC"/>
</dbReference>
<dbReference type="GO" id="GO:0019287">
    <property type="term" value="P:isopentenyl diphosphate biosynthetic process, mevalonate pathway"/>
    <property type="evidence" value="ECO:0007669"/>
    <property type="project" value="UniProtKB-UniPathway"/>
</dbReference>
<feature type="domain" description="GHMP kinase N-terminal" evidence="10">
    <location>
        <begin position="81"/>
        <end position="153"/>
    </location>
</feature>
<dbReference type="NCBIfam" id="TIGR00549">
    <property type="entry name" value="mevalon_kin"/>
    <property type="match status" value="1"/>
</dbReference>
<keyword evidence="6" id="KW-0067">ATP-binding</keyword>
<dbReference type="Gene3D" id="3.30.70.890">
    <property type="entry name" value="GHMP kinase, C-terminal domain"/>
    <property type="match status" value="1"/>
</dbReference>
<dbReference type="GO" id="GO:0005524">
    <property type="term" value="F:ATP binding"/>
    <property type="evidence" value="ECO:0007669"/>
    <property type="project" value="UniProtKB-KW"/>
</dbReference>
<evidence type="ECO:0000259" key="10">
    <source>
        <dbReference type="Pfam" id="PF00288"/>
    </source>
</evidence>
<evidence type="ECO:0000313" key="12">
    <source>
        <dbReference type="EMBL" id="KAA9302090.1"/>
    </source>
</evidence>
<keyword evidence="7" id="KW-0460">Magnesium</keyword>
<dbReference type="SUPFAM" id="SSF54211">
    <property type="entry name" value="Ribosomal protein S5 domain 2-like"/>
    <property type="match status" value="1"/>
</dbReference>
<dbReference type="PANTHER" id="PTHR43290">
    <property type="entry name" value="MEVALONATE KINASE"/>
    <property type="match status" value="1"/>
</dbReference>
<dbReference type="InterPro" id="IPR020568">
    <property type="entry name" value="Ribosomal_Su5_D2-typ_SF"/>
</dbReference>
<keyword evidence="5 12" id="KW-0418">Kinase</keyword>
<evidence type="ECO:0000256" key="7">
    <source>
        <dbReference type="ARBA" id="ARBA00022842"/>
    </source>
</evidence>
<name>A0A5N1GU31_9LACT</name>
<dbReference type="PRINTS" id="PR00959">
    <property type="entry name" value="MEVGALKINASE"/>
</dbReference>
<gene>
    <name evidence="12" type="primary">mvk</name>
    <name evidence="12" type="ORF">F6I03_02455</name>
</gene>
<evidence type="ECO:0000256" key="8">
    <source>
        <dbReference type="ARBA" id="ARBA00023098"/>
    </source>
</evidence>
<dbReference type="InterPro" id="IPR036554">
    <property type="entry name" value="GHMP_kinase_C_sf"/>
</dbReference>
<dbReference type="InterPro" id="IPR014721">
    <property type="entry name" value="Ribsml_uS5_D2-typ_fold_subgr"/>
</dbReference>
<comment type="caution">
    <text evidence="12">The sequence shown here is derived from an EMBL/GenBank/DDBJ whole genome shotgun (WGS) entry which is preliminary data.</text>
</comment>
<evidence type="ECO:0000256" key="1">
    <source>
        <dbReference type="ARBA" id="ARBA00022490"/>
    </source>
</evidence>
<dbReference type="InterPro" id="IPR006204">
    <property type="entry name" value="GHMP_kinase_N_dom"/>
</dbReference>
<comment type="pathway">
    <text evidence="9">Isoprenoid biosynthesis; isopentenyl diphosphate biosynthesis via mevalonate pathway; isopentenyl diphosphate from (R)-mevalonate: step 1/3.</text>
</comment>
<dbReference type="OrthoDB" id="9764892at2"/>
<dbReference type="Pfam" id="PF08544">
    <property type="entry name" value="GHMP_kinases_C"/>
    <property type="match status" value="1"/>
</dbReference>
<dbReference type="EMBL" id="VYWO01000001">
    <property type="protein sequence ID" value="KAA9302090.1"/>
    <property type="molecule type" value="Genomic_DNA"/>
</dbReference>
<dbReference type="UniPathway" id="UPA00057">
    <property type="reaction ID" value="UER00098"/>
</dbReference>
<dbReference type="Proteomes" id="UP000327148">
    <property type="component" value="Unassembled WGS sequence"/>
</dbReference>
<evidence type="ECO:0000256" key="3">
    <source>
        <dbReference type="ARBA" id="ARBA00022679"/>
    </source>
</evidence>
<keyword evidence="8" id="KW-0443">Lipid metabolism</keyword>
<dbReference type="PANTHER" id="PTHR43290:SF2">
    <property type="entry name" value="MEVALONATE KINASE"/>
    <property type="match status" value="1"/>
</dbReference>
<evidence type="ECO:0000259" key="11">
    <source>
        <dbReference type="Pfam" id="PF08544"/>
    </source>
</evidence>
<organism evidence="12 13">
    <name type="scientific">Aerococcus sanguinicola</name>
    <dbReference type="NCBI Taxonomy" id="119206"/>
    <lineage>
        <taxon>Bacteria</taxon>
        <taxon>Bacillati</taxon>
        <taxon>Bacillota</taxon>
        <taxon>Bacilli</taxon>
        <taxon>Lactobacillales</taxon>
        <taxon>Aerococcaceae</taxon>
        <taxon>Aerococcus</taxon>
    </lineage>
</organism>
<dbReference type="Gene3D" id="3.30.230.10">
    <property type="match status" value="1"/>
</dbReference>
<dbReference type="GO" id="GO:0005829">
    <property type="term" value="C:cytosol"/>
    <property type="evidence" value="ECO:0007669"/>
    <property type="project" value="TreeGrafter"/>
</dbReference>
<keyword evidence="3 12" id="KW-0808">Transferase</keyword>
<keyword evidence="4" id="KW-0547">Nucleotide-binding</keyword>
<dbReference type="STRING" id="119206.AWM72_07660"/>
<evidence type="ECO:0000313" key="13">
    <source>
        <dbReference type="Proteomes" id="UP000327148"/>
    </source>
</evidence>
<dbReference type="InterPro" id="IPR013750">
    <property type="entry name" value="GHMP_kinase_C_dom"/>
</dbReference>
<evidence type="ECO:0000256" key="2">
    <source>
        <dbReference type="ARBA" id="ARBA00022516"/>
    </source>
</evidence>
<feature type="domain" description="GHMP kinase C-terminal" evidence="11">
    <location>
        <begin position="238"/>
        <end position="309"/>
    </location>
</feature>
<reference evidence="12 13" key="1">
    <citation type="submission" date="2019-09" db="EMBL/GenBank/DDBJ databases">
        <title>Draft genome sequence assemblies of isolates from the urinary tract.</title>
        <authorList>
            <person name="Mores C.R."/>
            <person name="Putonti C."/>
            <person name="Wolfe A.J."/>
        </authorList>
    </citation>
    <scope>NUCLEOTIDE SEQUENCE [LARGE SCALE GENOMIC DNA]</scope>
    <source>
        <strain evidence="12 13">UMB623</strain>
    </source>
</reference>
<evidence type="ECO:0000256" key="4">
    <source>
        <dbReference type="ARBA" id="ARBA00022741"/>
    </source>
</evidence>
<evidence type="ECO:0000256" key="5">
    <source>
        <dbReference type="ARBA" id="ARBA00022777"/>
    </source>
</evidence>
<dbReference type="EC" id="2.7.1.36" evidence="12"/>
<evidence type="ECO:0000256" key="9">
    <source>
        <dbReference type="ARBA" id="ARBA00029438"/>
    </source>
</evidence>
<evidence type="ECO:0000256" key="6">
    <source>
        <dbReference type="ARBA" id="ARBA00022840"/>
    </source>
</evidence>
<proteinExistence type="predicted"/>
<dbReference type="AlphaFoldDB" id="A0A5N1GU31"/>
<protein>
    <submittedName>
        <fullName evidence="12">Mevalonate kinase</fullName>
        <ecNumber evidence="12">2.7.1.36</ecNumber>
    </submittedName>
</protein>
<keyword evidence="2" id="KW-0444">Lipid biosynthesis</keyword>